<accession>A0A5E7QFF7</accession>
<reference evidence="3 4" key="1">
    <citation type="submission" date="2019-09" db="EMBL/GenBank/DDBJ databases">
        <authorList>
            <person name="Chandra G."/>
            <person name="Truman W A."/>
        </authorList>
    </citation>
    <scope>NUCLEOTIDE SEQUENCE [LARGE SCALE GENOMIC DNA]</scope>
    <source>
        <strain evidence="1">PS655</strain>
        <strain evidence="2">PS870</strain>
    </source>
</reference>
<dbReference type="AlphaFoldDB" id="A0A5E7QFF7"/>
<evidence type="ECO:0000313" key="2">
    <source>
        <dbReference type="EMBL" id="VVP61052.1"/>
    </source>
</evidence>
<protein>
    <submittedName>
        <fullName evidence="2">Uncharacterized protein</fullName>
    </submittedName>
</protein>
<gene>
    <name evidence="1" type="ORF">PS655_05877</name>
    <name evidence="2" type="ORF">PS870_06243</name>
</gene>
<dbReference type="EMBL" id="CABVHJ010000033">
    <property type="protein sequence ID" value="VVN46523.1"/>
    <property type="molecule type" value="Genomic_DNA"/>
</dbReference>
<evidence type="ECO:0000313" key="4">
    <source>
        <dbReference type="Proteomes" id="UP000349468"/>
    </source>
</evidence>
<name>A0A5E7QFF7_PSEFL</name>
<evidence type="ECO:0000313" key="3">
    <source>
        <dbReference type="Proteomes" id="UP000327167"/>
    </source>
</evidence>
<dbReference type="EMBL" id="CABVIK010000032">
    <property type="protein sequence ID" value="VVP61052.1"/>
    <property type="molecule type" value="Genomic_DNA"/>
</dbReference>
<organism evidence="2 4">
    <name type="scientific">Pseudomonas fluorescens</name>
    <dbReference type="NCBI Taxonomy" id="294"/>
    <lineage>
        <taxon>Bacteria</taxon>
        <taxon>Pseudomonadati</taxon>
        <taxon>Pseudomonadota</taxon>
        <taxon>Gammaproteobacteria</taxon>
        <taxon>Pseudomonadales</taxon>
        <taxon>Pseudomonadaceae</taxon>
        <taxon>Pseudomonas</taxon>
    </lineage>
</organism>
<sequence length="87" mass="9885">MLCIDQRRPIKHHYRNHTLIIKFNWRQYNANPESAVVLCEEVSGKAVVLALNGPWTSFDRAMTEAVFAAESWVDKQNTLTIGLGGQQ</sequence>
<proteinExistence type="predicted"/>
<dbReference type="Proteomes" id="UP000327167">
    <property type="component" value="Unassembled WGS sequence"/>
</dbReference>
<evidence type="ECO:0000313" key="1">
    <source>
        <dbReference type="EMBL" id="VVN46523.1"/>
    </source>
</evidence>
<dbReference type="Proteomes" id="UP000349468">
    <property type="component" value="Unassembled WGS sequence"/>
</dbReference>